<dbReference type="Proteomes" id="UP000664966">
    <property type="component" value="Plasmid p1KSK6"/>
</dbReference>
<dbReference type="EMBL" id="CP072271">
    <property type="protein sequence ID" value="QTK45688.1"/>
    <property type="molecule type" value="Genomic_DNA"/>
</dbReference>
<name>A0A5P1I6V5_ACIBA</name>
<accession>A0A5P1I6V5</accession>
<evidence type="ECO:0000313" key="2">
    <source>
        <dbReference type="EMBL" id="QTK45688.1"/>
    </source>
</evidence>
<organism evidence="1">
    <name type="scientific">Acinetobacter baumannii</name>
    <dbReference type="NCBI Taxonomy" id="470"/>
    <lineage>
        <taxon>Bacteria</taxon>
        <taxon>Pseudomonadati</taxon>
        <taxon>Pseudomonadota</taxon>
        <taxon>Gammaproteobacteria</taxon>
        <taxon>Moraxellales</taxon>
        <taxon>Moraxellaceae</taxon>
        <taxon>Acinetobacter</taxon>
        <taxon>Acinetobacter calcoaceticus/baumannii complex</taxon>
    </lineage>
</organism>
<dbReference type="AlphaFoldDB" id="A0A5P1I6V5"/>
<geneLocation type="plasmid" evidence="1">
    <name>pAb45063_b</name>
</geneLocation>
<sequence>MQQCQELKDYLSDQFKKLTELTDFEIIMEDQCRFGSRERALQVIQAIIKQWPKAY</sequence>
<protein>
    <submittedName>
        <fullName evidence="1">Uncharacterized protein</fullName>
    </submittedName>
</protein>
<gene>
    <name evidence="1" type="ORF">ACB45063_01173</name>
    <name evidence="2" type="ORF">J6E47_19985</name>
</gene>
<evidence type="ECO:0000313" key="1">
    <source>
        <dbReference type="EMBL" id="QBK18185.1"/>
    </source>
</evidence>
<evidence type="ECO:0000313" key="3">
    <source>
        <dbReference type="Proteomes" id="UP000664966"/>
    </source>
</evidence>
<geneLocation type="plasmid" evidence="2 3">
    <name>p1KSK6</name>
</geneLocation>
<keyword evidence="1" id="KW-0614">Plasmid</keyword>
<proteinExistence type="predicted"/>
<dbReference type="EMBL" id="MK323043">
    <property type="protein sequence ID" value="QBK18185.1"/>
    <property type="molecule type" value="Genomic_DNA"/>
</dbReference>
<dbReference type="RefSeq" id="WP_153561859.1">
    <property type="nucleotide sequence ID" value="NZ_CP050433.1"/>
</dbReference>
<reference evidence="1" key="1">
    <citation type="submission" date="2018-12" db="EMBL/GenBank/DDBJ databases">
        <authorList>
            <person name="Matos A.P."/>
            <person name="Cayo R."/>
            <person name="Almeida L.G.P."/>
            <person name="Streling A.P."/>
            <person name="Nodari C.S."/>
            <person name="Martins W.M.B.S."/>
            <person name="Narciso A.C."/>
            <person name="Silva R.M."/>
            <person name="Vasconcelos A.T.R."/>
            <person name="Gales A.C."/>
        </authorList>
    </citation>
    <scope>NUCLEOTIDE SEQUENCE</scope>
    <source>
        <strain evidence="1">Acb-45063</strain>
        <plasmid evidence="1">pAb45063_b</plasmid>
    </source>
</reference>
<reference evidence="2" key="2">
    <citation type="submission" date="2021-03" db="EMBL/GenBank/DDBJ databases">
        <title>Complete genome sequencing of Acinetobacter baumannii.</title>
        <authorList>
            <person name="Yadav B."/>
            <person name="Makwana N."/>
            <person name="Kharat A.S."/>
            <person name="Veeraraghavan B."/>
            <person name="Vijayakumar S."/>
            <person name="Priya M."/>
        </authorList>
    </citation>
    <scope>NUCLEOTIDE SEQUENCE</scope>
    <source>
        <strain evidence="2">KSK6</strain>
        <plasmid evidence="2">p1KSK6</plasmid>
    </source>
</reference>